<organism evidence="2 3">
    <name type="scientific">Commensalibacter intestini A911</name>
    <dbReference type="NCBI Taxonomy" id="1088868"/>
    <lineage>
        <taxon>Bacteria</taxon>
        <taxon>Pseudomonadati</taxon>
        <taxon>Pseudomonadota</taxon>
        <taxon>Alphaproteobacteria</taxon>
        <taxon>Acetobacterales</taxon>
        <taxon>Acetobacteraceae</taxon>
    </lineage>
</organism>
<keyword evidence="1" id="KW-0732">Signal</keyword>
<evidence type="ECO:0000256" key="1">
    <source>
        <dbReference type="SAM" id="SignalP"/>
    </source>
</evidence>
<gene>
    <name evidence="2" type="ORF">CIN_21860</name>
</gene>
<feature type="chain" id="PRO_5003488632" evidence="1">
    <location>
        <begin position="23"/>
        <end position="237"/>
    </location>
</feature>
<evidence type="ECO:0000313" key="3">
    <source>
        <dbReference type="Proteomes" id="UP000005939"/>
    </source>
</evidence>
<protein>
    <submittedName>
        <fullName evidence="2">Uncharacterized protein</fullName>
    </submittedName>
</protein>
<dbReference type="EMBL" id="AGFR01000020">
    <property type="protein sequence ID" value="EHD12889.1"/>
    <property type="molecule type" value="Genomic_DNA"/>
</dbReference>
<accession>G6F3J0</accession>
<dbReference type="STRING" id="1088868.CIN_21860"/>
<proteinExistence type="predicted"/>
<reference evidence="2 3" key="1">
    <citation type="submission" date="2011-10" db="EMBL/GenBank/DDBJ databases">
        <title>Genome Sequence of Commensalibacter intestini A911, isolated from Drosophila gut.</title>
        <authorList>
            <person name="Lee W.-J."/>
            <person name="Kim E.-K."/>
        </authorList>
    </citation>
    <scope>NUCLEOTIDE SEQUENCE [LARGE SCALE GENOMIC DNA]</scope>
    <source>
        <strain evidence="2 3">A911</strain>
    </source>
</reference>
<dbReference type="Proteomes" id="UP000005939">
    <property type="component" value="Unassembled WGS sequence"/>
</dbReference>
<evidence type="ECO:0000313" key="2">
    <source>
        <dbReference type="EMBL" id="EHD12889.1"/>
    </source>
</evidence>
<feature type="signal peptide" evidence="1">
    <location>
        <begin position="1"/>
        <end position="22"/>
    </location>
</feature>
<dbReference type="AlphaFoldDB" id="G6F3J0"/>
<name>G6F3J0_9PROT</name>
<sequence>MISKQCILTSFFVCIISTSSWAKGVIQNETKTKTYTIDWKIPSYGKNSFPKKQKYESDCKPITIETPKWASIRSNFIIISKKFTKNKTNPYISTSNFNFSCKTKNIQMSDSSAIYNSQTQQWDLSLDDKKELIYVIVNTNSKAYSVLRNQIYQLKAKNATGWLVTNISNYSNNDPQLTSSTKMAWFCLTNTKRTQQLCGNGDVQYIAASHGKPELTKGDYTPYLIQILETIKFTDDK</sequence>
<comment type="caution">
    <text evidence="2">The sequence shown here is derived from an EMBL/GenBank/DDBJ whole genome shotgun (WGS) entry which is preliminary data.</text>
</comment>